<dbReference type="AlphaFoldDB" id="A0A225WUS0"/>
<sequence>MGLAAKDGYLDVMQWLHDNRKECCTAVAWIDAAANGTLAALLAYIGCFSAATASTIGQQYTENYQGAVHNRVLRTYGSIKSNAEERMNAARKIKWHLSKLGKNAEADLKSPNLVKYWKYVDQFNKKIPLKQLTVTGSLMEKYGDDAVLKAIVSAKQVENTKEVATKLEMNYSNAQSVDDVFNSLKLREEGEKILVGHKFKLLENYLVYSNRMQHRDESLRNVLTKGFGGEDELVLALSSARINEHAQNKLKELVTPIFLRKIDDQMKNFQMNNGVESILRSQE</sequence>
<dbReference type="Proteomes" id="UP000198211">
    <property type="component" value="Unassembled WGS sequence"/>
</dbReference>
<accession>A0A225WUS0</accession>
<name>A0A225WUS0_9STRA</name>
<dbReference type="EMBL" id="NBNE01000233">
    <property type="protein sequence ID" value="OWZ21365.1"/>
    <property type="molecule type" value="Genomic_DNA"/>
</dbReference>
<evidence type="ECO:0000313" key="1">
    <source>
        <dbReference type="EMBL" id="OWZ21365.1"/>
    </source>
</evidence>
<gene>
    <name evidence="1" type="ORF">PHMEG_0004105</name>
</gene>
<proteinExistence type="predicted"/>
<comment type="caution">
    <text evidence="1">The sequence shown here is derived from an EMBL/GenBank/DDBJ whole genome shotgun (WGS) entry which is preliminary data.</text>
</comment>
<reference evidence="2" key="1">
    <citation type="submission" date="2017-03" db="EMBL/GenBank/DDBJ databases">
        <title>Phytopthora megakarya and P. palmivora, two closely related causual agents of cacao black pod achieved similar genome size and gene model numbers by different mechanisms.</title>
        <authorList>
            <person name="Ali S."/>
            <person name="Shao J."/>
            <person name="Larry D.J."/>
            <person name="Kronmiller B."/>
            <person name="Shen D."/>
            <person name="Strem M.D."/>
            <person name="Melnick R.L."/>
            <person name="Guiltinan M.J."/>
            <person name="Tyler B.M."/>
            <person name="Meinhardt L.W."/>
            <person name="Bailey B.A."/>
        </authorList>
    </citation>
    <scope>NUCLEOTIDE SEQUENCE [LARGE SCALE GENOMIC DNA]</scope>
    <source>
        <strain evidence="2">zdho120</strain>
    </source>
</reference>
<organism evidence="1 2">
    <name type="scientific">Phytophthora megakarya</name>
    <dbReference type="NCBI Taxonomy" id="4795"/>
    <lineage>
        <taxon>Eukaryota</taxon>
        <taxon>Sar</taxon>
        <taxon>Stramenopiles</taxon>
        <taxon>Oomycota</taxon>
        <taxon>Peronosporomycetes</taxon>
        <taxon>Peronosporales</taxon>
        <taxon>Peronosporaceae</taxon>
        <taxon>Phytophthora</taxon>
    </lineage>
</organism>
<keyword evidence="2" id="KW-1185">Reference proteome</keyword>
<protein>
    <submittedName>
        <fullName evidence="1">RxLR effector protein</fullName>
    </submittedName>
</protein>
<dbReference type="OrthoDB" id="128648at2759"/>
<evidence type="ECO:0000313" key="2">
    <source>
        <dbReference type="Proteomes" id="UP000198211"/>
    </source>
</evidence>